<evidence type="ECO:0000256" key="1">
    <source>
        <dbReference type="ARBA" id="ARBA00004651"/>
    </source>
</evidence>
<organism evidence="9 10">
    <name type="scientific">Streptacidiphilus pinicola</name>
    <dbReference type="NCBI Taxonomy" id="2219663"/>
    <lineage>
        <taxon>Bacteria</taxon>
        <taxon>Bacillati</taxon>
        <taxon>Actinomycetota</taxon>
        <taxon>Actinomycetes</taxon>
        <taxon>Kitasatosporales</taxon>
        <taxon>Streptomycetaceae</taxon>
        <taxon>Streptacidiphilus</taxon>
    </lineage>
</organism>
<dbReference type="CDD" id="cd06173">
    <property type="entry name" value="MFS_MefA_like"/>
    <property type="match status" value="1"/>
</dbReference>
<keyword evidence="4 8" id="KW-0812">Transmembrane</keyword>
<evidence type="ECO:0000313" key="10">
    <source>
        <dbReference type="Proteomes" id="UP000248889"/>
    </source>
</evidence>
<evidence type="ECO:0000256" key="6">
    <source>
        <dbReference type="ARBA" id="ARBA00023136"/>
    </source>
</evidence>
<keyword evidence="10" id="KW-1185">Reference proteome</keyword>
<feature type="transmembrane region" description="Helical" evidence="8">
    <location>
        <begin position="358"/>
        <end position="378"/>
    </location>
</feature>
<feature type="transmembrane region" description="Helical" evidence="8">
    <location>
        <begin position="317"/>
        <end position="337"/>
    </location>
</feature>
<dbReference type="PANTHER" id="PTHR23513:SF11">
    <property type="entry name" value="STAPHYLOFERRIN A TRANSPORTER"/>
    <property type="match status" value="1"/>
</dbReference>
<dbReference type="InterPro" id="IPR010290">
    <property type="entry name" value="TM_effector"/>
</dbReference>
<dbReference type="Proteomes" id="UP000248889">
    <property type="component" value="Unassembled WGS sequence"/>
</dbReference>
<feature type="region of interest" description="Disordered" evidence="7">
    <location>
        <begin position="412"/>
        <end position="439"/>
    </location>
</feature>
<reference evidence="9 10" key="1">
    <citation type="submission" date="2018-06" db="EMBL/GenBank/DDBJ databases">
        <title>Streptacidiphilus pinicola sp. nov., isolated from pine grove soil.</title>
        <authorList>
            <person name="Roh S.G."/>
            <person name="Park S."/>
            <person name="Kim M.-K."/>
            <person name="Yun B.-R."/>
            <person name="Park J."/>
            <person name="Kim M.J."/>
            <person name="Kim Y.S."/>
            <person name="Kim S.B."/>
        </authorList>
    </citation>
    <scope>NUCLEOTIDE SEQUENCE [LARGE SCALE GENOMIC DNA]</scope>
    <source>
        <strain evidence="9 10">MMS16-CNU450</strain>
    </source>
</reference>
<feature type="compositionally biased region" description="Low complexity" evidence="7">
    <location>
        <begin position="420"/>
        <end position="433"/>
    </location>
</feature>
<evidence type="ECO:0000256" key="8">
    <source>
        <dbReference type="SAM" id="Phobius"/>
    </source>
</evidence>
<keyword evidence="5 8" id="KW-1133">Transmembrane helix</keyword>
<feature type="transmembrane region" description="Helical" evidence="8">
    <location>
        <begin position="21"/>
        <end position="46"/>
    </location>
</feature>
<keyword evidence="6 8" id="KW-0472">Membrane</keyword>
<dbReference type="PANTHER" id="PTHR23513">
    <property type="entry name" value="INTEGRAL MEMBRANE EFFLUX PROTEIN-RELATED"/>
    <property type="match status" value="1"/>
</dbReference>
<evidence type="ECO:0000256" key="3">
    <source>
        <dbReference type="ARBA" id="ARBA00022475"/>
    </source>
</evidence>
<feature type="transmembrane region" description="Helical" evidence="8">
    <location>
        <begin position="384"/>
        <end position="401"/>
    </location>
</feature>
<feature type="transmembrane region" description="Helical" evidence="8">
    <location>
        <begin position="229"/>
        <end position="251"/>
    </location>
</feature>
<dbReference type="InterPro" id="IPR036259">
    <property type="entry name" value="MFS_trans_sf"/>
</dbReference>
<comment type="caution">
    <text evidence="9">The sequence shown here is derived from an EMBL/GenBank/DDBJ whole genome shotgun (WGS) entry which is preliminary data.</text>
</comment>
<dbReference type="Pfam" id="PF05977">
    <property type="entry name" value="MFS_3"/>
    <property type="match status" value="1"/>
</dbReference>
<feature type="transmembrane region" description="Helical" evidence="8">
    <location>
        <begin position="85"/>
        <end position="106"/>
    </location>
</feature>
<dbReference type="GO" id="GO:0005886">
    <property type="term" value="C:plasma membrane"/>
    <property type="evidence" value="ECO:0007669"/>
    <property type="project" value="UniProtKB-SubCell"/>
</dbReference>
<keyword evidence="3" id="KW-1003">Cell membrane</keyword>
<comment type="subcellular location">
    <subcellularLocation>
        <location evidence="1">Cell membrane</location>
        <topology evidence="1">Multi-pass membrane protein</topology>
    </subcellularLocation>
</comment>
<feature type="transmembrane region" description="Helical" evidence="8">
    <location>
        <begin position="58"/>
        <end position="78"/>
    </location>
</feature>
<sequence>MSTPPLPAAPRRFSPLRQAGFRWFFTGQTVSLLGSAMAPVALAFAVLDASGRAGDLGIVLAVRMLPLLGFLLIGGAVADRLPRRVVLVVSNLGAALTQGAVAALLLSGHYSLGAIAGLEFLNGLLSAFTTPALRGLLPELVATDQLQRANALLGTVRNGCKVIGPSVAGVLVVATGGGAAIALDAFSYLVAAACLLRLPAGSGPASPGGGRHLVRDLREGWSAFRATSWIWPVTLAFCGVNLAQTGTWQILGPELTARSGSAATWGLLLSVRGAGMLLMSTVLYRLTISRLLAFGQLCSALFALPLLALGARLPVPWLLVTGFVAGLGSSASSIGWDTSLQEHVPQRLLSRVAAYDDLFSYIAIPVGQLAVGPTAAAFGPETTATVAGLSAMAFALLPLSLRSVRRLPHAAAPVPPTPVPVQATPTPPAARDAPQPDRR</sequence>
<dbReference type="RefSeq" id="WP_111501468.1">
    <property type="nucleotide sequence ID" value="NZ_QKYN01000058.1"/>
</dbReference>
<feature type="transmembrane region" description="Helical" evidence="8">
    <location>
        <begin position="291"/>
        <end position="311"/>
    </location>
</feature>
<dbReference type="AlphaFoldDB" id="A0A2X0II90"/>
<name>A0A2X0II90_9ACTN</name>
<evidence type="ECO:0000313" key="9">
    <source>
        <dbReference type="EMBL" id="RAG84832.1"/>
    </source>
</evidence>
<keyword evidence="2" id="KW-0813">Transport</keyword>
<feature type="transmembrane region" description="Helical" evidence="8">
    <location>
        <begin position="263"/>
        <end position="284"/>
    </location>
</feature>
<evidence type="ECO:0000256" key="2">
    <source>
        <dbReference type="ARBA" id="ARBA00022448"/>
    </source>
</evidence>
<accession>A0A2X0II90</accession>
<evidence type="ECO:0000256" key="7">
    <source>
        <dbReference type="SAM" id="MobiDB-lite"/>
    </source>
</evidence>
<protein>
    <submittedName>
        <fullName evidence="9">MFS transporter</fullName>
    </submittedName>
</protein>
<dbReference type="SUPFAM" id="SSF103473">
    <property type="entry name" value="MFS general substrate transporter"/>
    <property type="match status" value="1"/>
</dbReference>
<dbReference type="OrthoDB" id="3539228at2"/>
<gene>
    <name evidence="9" type="ORF">DN069_14945</name>
</gene>
<evidence type="ECO:0000256" key="4">
    <source>
        <dbReference type="ARBA" id="ARBA00022692"/>
    </source>
</evidence>
<dbReference type="Gene3D" id="1.20.1250.20">
    <property type="entry name" value="MFS general substrate transporter like domains"/>
    <property type="match status" value="1"/>
</dbReference>
<evidence type="ECO:0000256" key="5">
    <source>
        <dbReference type="ARBA" id="ARBA00022989"/>
    </source>
</evidence>
<dbReference type="EMBL" id="QKYN01000058">
    <property type="protein sequence ID" value="RAG84832.1"/>
    <property type="molecule type" value="Genomic_DNA"/>
</dbReference>
<proteinExistence type="predicted"/>